<evidence type="ECO:0000313" key="1">
    <source>
        <dbReference type="EMBL" id="KAI9509777.1"/>
    </source>
</evidence>
<gene>
    <name evidence="1" type="ORF">F5148DRAFT_1185106</name>
</gene>
<dbReference type="EMBL" id="JAGFNK010000056">
    <property type="protein sequence ID" value="KAI9509777.1"/>
    <property type="molecule type" value="Genomic_DNA"/>
</dbReference>
<name>A0ACC0UG09_9AGAM</name>
<protein>
    <submittedName>
        <fullName evidence="1">PEBP-like protein</fullName>
    </submittedName>
</protein>
<accession>A0ACC0UG09</accession>
<dbReference type="Proteomes" id="UP001207468">
    <property type="component" value="Unassembled WGS sequence"/>
</dbReference>
<comment type="caution">
    <text evidence="1">The sequence shown here is derived from an EMBL/GenBank/DDBJ whole genome shotgun (WGS) entry which is preliminary data.</text>
</comment>
<sequence length="219" mass="22889">MLNLWILLLPGLLVTALPLGAPGDTNLAQVRQTFEQFNIPANASLSFNPIVLLEVAFPQPGAAVSAPVSAGEQIPQNVTAGPPEWALHSNGLGSADTGFGPFVLAVADLDVPTPQAPSSSQYRHFLGGGFYLGKDGLDVTRLVNNTPAISEFVQPNPPQGSDPHRYVFLVFKEPPSFSNQTLVDSSTSRLSFNVSAFAIATGLGDPLGGTFILVGPPTA</sequence>
<evidence type="ECO:0000313" key="2">
    <source>
        <dbReference type="Proteomes" id="UP001207468"/>
    </source>
</evidence>
<organism evidence="1 2">
    <name type="scientific">Russula earlei</name>
    <dbReference type="NCBI Taxonomy" id="71964"/>
    <lineage>
        <taxon>Eukaryota</taxon>
        <taxon>Fungi</taxon>
        <taxon>Dikarya</taxon>
        <taxon>Basidiomycota</taxon>
        <taxon>Agaricomycotina</taxon>
        <taxon>Agaricomycetes</taxon>
        <taxon>Russulales</taxon>
        <taxon>Russulaceae</taxon>
        <taxon>Russula</taxon>
    </lineage>
</organism>
<keyword evidence="2" id="KW-1185">Reference proteome</keyword>
<proteinExistence type="predicted"/>
<reference evidence="1" key="1">
    <citation type="submission" date="2021-03" db="EMBL/GenBank/DDBJ databases">
        <title>Evolutionary priming and transition to the ectomycorrhizal habit in an iconic lineage of mushroom-forming fungi: is preadaptation a requirement?</title>
        <authorList>
            <consortium name="DOE Joint Genome Institute"/>
            <person name="Looney B.P."/>
            <person name="Miyauchi S."/>
            <person name="Morin E."/>
            <person name="Drula E."/>
            <person name="Courty P.E."/>
            <person name="Chicoki N."/>
            <person name="Fauchery L."/>
            <person name="Kohler A."/>
            <person name="Kuo A."/>
            <person name="LaButti K."/>
            <person name="Pangilinan J."/>
            <person name="Lipzen A."/>
            <person name="Riley R."/>
            <person name="Andreopoulos W."/>
            <person name="He G."/>
            <person name="Johnson J."/>
            <person name="Barry K.W."/>
            <person name="Grigoriev I.V."/>
            <person name="Nagy L."/>
            <person name="Hibbett D."/>
            <person name="Henrissat B."/>
            <person name="Matheny P.B."/>
            <person name="Labbe J."/>
            <person name="Martin A.F."/>
        </authorList>
    </citation>
    <scope>NUCLEOTIDE SEQUENCE</scope>
    <source>
        <strain evidence="1">BPL698</strain>
    </source>
</reference>